<dbReference type="Proteomes" id="UP001265746">
    <property type="component" value="Unassembled WGS sequence"/>
</dbReference>
<evidence type="ECO:0000313" key="4">
    <source>
        <dbReference type="EMBL" id="KAK2613673.1"/>
    </source>
</evidence>
<name>A0AAD9SME6_PHOAM</name>
<dbReference type="PANTHER" id="PTHR43963">
    <property type="entry name" value="CARBONYL REDUCTASE 1-RELATED"/>
    <property type="match status" value="1"/>
</dbReference>
<dbReference type="Pfam" id="PF00106">
    <property type="entry name" value="adh_short"/>
    <property type="match status" value="1"/>
</dbReference>
<dbReference type="EMBL" id="JAUJFL010000001">
    <property type="protein sequence ID" value="KAK2613673.1"/>
    <property type="molecule type" value="Genomic_DNA"/>
</dbReference>
<sequence>MTIILVTGANRGIGFAIVQAAAGRIPGATFLLGCRSLEAGKEAAEKLRDLNPNVSFDVALIDIEKDESILAAVKWIDEKYGKLDVLINNAAGVSQPKSQDLGDIRANLNNVFNNAVASPAMVTRAFLPLLRKSDFPRVIMNSSARGSLERTASRKLPPPQSVDYNIAKAGLNMLTLLLQLLDDSKDGEGKNICFWAVSPGFTKTGFNNFRGVKDPLDSAEAFVRLLQVNRGAIPAGTFWEFEEGEFRAVPW</sequence>
<evidence type="ECO:0000256" key="2">
    <source>
        <dbReference type="ARBA" id="ARBA00022857"/>
    </source>
</evidence>
<evidence type="ECO:0000313" key="5">
    <source>
        <dbReference type="Proteomes" id="UP001265746"/>
    </source>
</evidence>
<proteinExistence type="inferred from homology"/>
<dbReference type="InterPro" id="IPR036291">
    <property type="entry name" value="NAD(P)-bd_dom_sf"/>
</dbReference>
<reference evidence="4" key="1">
    <citation type="submission" date="2023-06" db="EMBL/GenBank/DDBJ databases">
        <authorList>
            <person name="Noh H."/>
        </authorList>
    </citation>
    <scope>NUCLEOTIDE SEQUENCE</scope>
    <source>
        <strain evidence="4">DUCC20226</strain>
    </source>
</reference>
<organism evidence="4 5">
    <name type="scientific">Phomopsis amygdali</name>
    <name type="common">Fusicoccum amygdali</name>
    <dbReference type="NCBI Taxonomy" id="1214568"/>
    <lineage>
        <taxon>Eukaryota</taxon>
        <taxon>Fungi</taxon>
        <taxon>Dikarya</taxon>
        <taxon>Ascomycota</taxon>
        <taxon>Pezizomycotina</taxon>
        <taxon>Sordariomycetes</taxon>
        <taxon>Sordariomycetidae</taxon>
        <taxon>Diaporthales</taxon>
        <taxon>Diaporthaceae</taxon>
        <taxon>Diaporthe</taxon>
    </lineage>
</organism>
<evidence type="ECO:0000256" key="3">
    <source>
        <dbReference type="ARBA" id="ARBA00023002"/>
    </source>
</evidence>
<dbReference type="GO" id="GO:0016491">
    <property type="term" value="F:oxidoreductase activity"/>
    <property type="evidence" value="ECO:0007669"/>
    <property type="project" value="UniProtKB-KW"/>
</dbReference>
<dbReference type="AlphaFoldDB" id="A0AAD9SME6"/>
<dbReference type="SUPFAM" id="SSF51735">
    <property type="entry name" value="NAD(P)-binding Rossmann-fold domains"/>
    <property type="match status" value="1"/>
</dbReference>
<comment type="similarity">
    <text evidence="1">Belongs to the short-chain dehydrogenases/reductases (SDR) family.</text>
</comment>
<keyword evidence="2" id="KW-0521">NADP</keyword>
<accession>A0AAD9SME6</accession>
<comment type="caution">
    <text evidence="4">The sequence shown here is derived from an EMBL/GenBank/DDBJ whole genome shotgun (WGS) entry which is preliminary data.</text>
</comment>
<dbReference type="PANTHER" id="PTHR43963:SF6">
    <property type="entry name" value="CHAIN DEHYDROGENASE FAMILY PROTEIN, PUTATIVE (AFU_ORTHOLOGUE AFUA_3G15350)-RELATED"/>
    <property type="match status" value="1"/>
</dbReference>
<keyword evidence="3" id="KW-0560">Oxidoreductase</keyword>
<dbReference type="Gene3D" id="3.40.50.720">
    <property type="entry name" value="NAD(P)-binding Rossmann-like Domain"/>
    <property type="match status" value="1"/>
</dbReference>
<dbReference type="PRINTS" id="PR00081">
    <property type="entry name" value="GDHRDH"/>
</dbReference>
<protein>
    <submittedName>
        <fullName evidence="4">Uncharacterized protein</fullName>
    </submittedName>
</protein>
<dbReference type="InterPro" id="IPR002347">
    <property type="entry name" value="SDR_fam"/>
</dbReference>
<keyword evidence="5" id="KW-1185">Reference proteome</keyword>
<gene>
    <name evidence="4" type="ORF">N8I77_000568</name>
</gene>
<evidence type="ECO:0000256" key="1">
    <source>
        <dbReference type="ARBA" id="ARBA00006484"/>
    </source>
</evidence>